<evidence type="ECO:0008006" key="3">
    <source>
        <dbReference type="Google" id="ProtNLM"/>
    </source>
</evidence>
<dbReference type="Pfam" id="PF06338">
    <property type="entry name" value="ComK"/>
    <property type="match status" value="1"/>
</dbReference>
<keyword evidence="2" id="KW-1185">Reference proteome</keyword>
<dbReference type="PATRIC" id="fig|665952.3.peg.1424"/>
<organism evidence="1 2">
    <name type="scientific">Bacillus smithii 7_3_47FAA</name>
    <dbReference type="NCBI Taxonomy" id="665952"/>
    <lineage>
        <taxon>Bacteria</taxon>
        <taxon>Bacillati</taxon>
        <taxon>Bacillota</taxon>
        <taxon>Bacilli</taxon>
        <taxon>Bacillales</taxon>
        <taxon>Bacillaceae</taxon>
        <taxon>Bacillus</taxon>
    </lineage>
</organism>
<reference evidence="1 2" key="1">
    <citation type="submission" date="2011-09" db="EMBL/GenBank/DDBJ databases">
        <title>The Genome Sequence of Bacillus smithii 7_3_47FAA.</title>
        <authorList>
            <consortium name="The Broad Institute Genome Sequencing Platform"/>
            <person name="Earl A."/>
            <person name="Ward D."/>
            <person name="Feldgarden M."/>
            <person name="Gevers D."/>
            <person name="Daigneault M."/>
            <person name="Strauss J."/>
            <person name="Allen-Vercoe E."/>
            <person name="Young S.K."/>
            <person name="Zeng Q."/>
            <person name="Gargeya S."/>
            <person name="Fitzgerald M."/>
            <person name="Haas B."/>
            <person name="Abouelleil A."/>
            <person name="Alvarado L."/>
            <person name="Arachchi H.M."/>
            <person name="Berlin A."/>
            <person name="Brown A."/>
            <person name="Chapman S.B."/>
            <person name="Chen Z."/>
            <person name="Dunbar C."/>
            <person name="Freedman E."/>
            <person name="Gearin G."/>
            <person name="Goldberg J."/>
            <person name="Griggs A."/>
            <person name="Gujja S."/>
            <person name="Heiman D."/>
            <person name="Howarth C."/>
            <person name="Larson L."/>
            <person name="Lui A."/>
            <person name="MacDonald P.J.P."/>
            <person name="Montmayeur A."/>
            <person name="Murphy C."/>
            <person name="Neiman D."/>
            <person name="Pearson M."/>
            <person name="Priest M."/>
            <person name="Roberts A."/>
            <person name="Saif S."/>
            <person name="Shea T."/>
            <person name="Shenoy N."/>
            <person name="Sisk P."/>
            <person name="Stolte C."/>
            <person name="Sykes S."/>
            <person name="Wortman J."/>
            <person name="Nusbaum C."/>
            <person name="Birren B."/>
        </authorList>
    </citation>
    <scope>NUCLEOTIDE SEQUENCE [LARGE SCALE GENOMIC DNA]</scope>
    <source>
        <strain evidence="1 2">7_3_47FAA</strain>
    </source>
</reference>
<dbReference type="RefSeq" id="WP_003353733.1">
    <property type="nucleotide sequence ID" value="NZ_JH414748.1"/>
</dbReference>
<comment type="caution">
    <text evidence="1">The sequence shown here is derived from an EMBL/GenBank/DDBJ whole genome shotgun (WGS) entry which is preliminary data.</text>
</comment>
<dbReference type="PIRSF" id="PIRSF011560">
    <property type="entry name" value="ComK"/>
    <property type="match status" value="1"/>
</dbReference>
<evidence type="ECO:0000313" key="1">
    <source>
        <dbReference type="EMBL" id="EHL78454.1"/>
    </source>
</evidence>
<evidence type="ECO:0000313" key="2">
    <source>
        <dbReference type="Proteomes" id="UP000011747"/>
    </source>
</evidence>
<dbReference type="GO" id="GO:0030420">
    <property type="term" value="P:establishment of competence for transformation"/>
    <property type="evidence" value="ECO:0007669"/>
    <property type="project" value="InterPro"/>
</dbReference>
<proteinExistence type="predicted"/>
<dbReference type="Proteomes" id="UP000011747">
    <property type="component" value="Unassembled WGS sequence"/>
</dbReference>
<name>G9QK92_9BACI</name>
<protein>
    <recommendedName>
        <fullName evidence="3">Competence transcription factor</fullName>
    </recommendedName>
</protein>
<dbReference type="InterPro" id="IPR010461">
    <property type="entry name" value="ComK"/>
</dbReference>
<dbReference type="HOGENOM" id="CLU_107920_1_0_9"/>
<dbReference type="EMBL" id="ACWF01000069">
    <property type="protein sequence ID" value="EHL78454.1"/>
    <property type="molecule type" value="Genomic_DNA"/>
</dbReference>
<sequence length="185" mass="21749">MEKEKKNKMMLEYEINPLTMIILPAEYGQKVYSKIMEVEDEYISPMKPFDVVKRSCKYYGASYSGRREGTRQLIGITHKAPIIVDPFHAIYLFPTLSPAKSDCIWINHEHVAAYDRADAYETSVTFSNGKSLRLPISRSSFESQFMRTAMLRIRFEQRMQHIEKKYGMNADKRMALEGYHPYHFR</sequence>
<accession>G9QK92</accession>
<dbReference type="AlphaFoldDB" id="G9QK92"/>
<gene>
    <name evidence="1" type="ORF">HMPREF1015_01631</name>
</gene>